<dbReference type="EMBL" id="JAVDYG010000001">
    <property type="protein sequence ID" value="MDR7363629.1"/>
    <property type="molecule type" value="Genomic_DNA"/>
</dbReference>
<dbReference type="Proteomes" id="UP001183648">
    <property type="component" value="Unassembled WGS sequence"/>
</dbReference>
<evidence type="ECO:0000256" key="1">
    <source>
        <dbReference type="SAM" id="Phobius"/>
    </source>
</evidence>
<dbReference type="InterPro" id="IPR018723">
    <property type="entry name" value="DUF2254_membrane"/>
</dbReference>
<protein>
    <submittedName>
        <fullName evidence="2">Membrane protein</fullName>
    </submittedName>
</protein>
<gene>
    <name evidence="2" type="ORF">J2S63_003182</name>
</gene>
<keyword evidence="1" id="KW-0812">Transmembrane</keyword>
<keyword evidence="1" id="KW-0472">Membrane</keyword>
<accession>A0ABU2BZ09</accession>
<organism evidence="2 3">
    <name type="scientific">Nocardioides marmoribigeumensis</name>
    <dbReference type="NCBI Taxonomy" id="433649"/>
    <lineage>
        <taxon>Bacteria</taxon>
        <taxon>Bacillati</taxon>
        <taxon>Actinomycetota</taxon>
        <taxon>Actinomycetes</taxon>
        <taxon>Propionibacteriales</taxon>
        <taxon>Nocardioidaceae</taxon>
        <taxon>Nocardioides</taxon>
    </lineage>
</organism>
<feature type="transmembrane region" description="Helical" evidence="1">
    <location>
        <begin position="21"/>
        <end position="45"/>
    </location>
</feature>
<feature type="transmembrane region" description="Helical" evidence="1">
    <location>
        <begin position="117"/>
        <end position="139"/>
    </location>
</feature>
<dbReference type="Pfam" id="PF10011">
    <property type="entry name" value="DUF2254"/>
    <property type="match status" value="1"/>
</dbReference>
<dbReference type="RefSeq" id="WP_310304242.1">
    <property type="nucleotide sequence ID" value="NZ_BAAAPS010000003.1"/>
</dbReference>
<feature type="transmembrane region" description="Helical" evidence="1">
    <location>
        <begin position="145"/>
        <end position="170"/>
    </location>
</feature>
<name>A0ABU2BZ09_9ACTN</name>
<reference evidence="2 3" key="1">
    <citation type="submission" date="2023-07" db="EMBL/GenBank/DDBJ databases">
        <title>Sequencing the genomes of 1000 actinobacteria strains.</title>
        <authorList>
            <person name="Klenk H.-P."/>
        </authorList>
    </citation>
    <scope>NUCLEOTIDE SEQUENCE [LARGE SCALE GENOMIC DNA]</scope>
    <source>
        <strain evidence="2 3">DSM 19426</strain>
    </source>
</reference>
<evidence type="ECO:0000313" key="3">
    <source>
        <dbReference type="Proteomes" id="UP001183648"/>
    </source>
</evidence>
<proteinExistence type="predicted"/>
<comment type="caution">
    <text evidence="2">The sequence shown here is derived from an EMBL/GenBank/DDBJ whole genome shotgun (WGS) entry which is preliminary data.</text>
</comment>
<keyword evidence="3" id="KW-1185">Reference proteome</keyword>
<feature type="transmembrane region" description="Helical" evidence="1">
    <location>
        <begin position="74"/>
        <end position="96"/>
    </location>
</feature>
<evidence type="ECO:0000313" key="2">
    <source>
        <dbReference type="EMBL" id="MDR7363629.1"/>
    </source>
</evidence>
<sequence length="438" mass="47609">MHSRRTRPSASPPLRLRVPRALREFAAVPLAVVVVLVVLAAASIIGDQAHGPFVRGLRTFLGHYIGKQTAADTLGAVATGLVTVTSITFSVLLLAVQQTASSLSPVVFDQFVRRRGNQLYLGLFVGLALYSYLVMAAVQPKTPPIIGAFVATALTVVALGCLLVLVYSTIDQMRPDNVMRQLHDRAVRARAHEGATVCRTRRRSTCSAPVRAEHRCPTFGYVESVDLDQLSGVLSDGQGEVEMRFTIGDEVVRGDLLAVVRHPEEATARRICEALPRAVQISPRPDIDVDPSTAVRDISNIGWSSGSTSKHNPAIAAQALHALRDLGSRWVAEGERAPASDAVAVVYPDRDVDDLLDALYSAAVVARESRQHQQAAKVLRTYRFLLDKATGDVLARLARDLEVLRAELDLLPRSPEVETERERLTAQLTRLEGLAPSH</sequence>
<keyword evidence="1" id="KW-1133">Transmembrane helix</keyword>